<evidence type="ECO:0000313" key="1">
    <source>
        <dbReference type="EMBL" id="PWJ77315.1"/>
    </source>
</evidence>
<accession>A0AB73T6U7</accession>
<keyword evidence="2" id="KW-1185">Reference proteome</keyword>
<dbReference type="Proteomes" id="UP000245412">
    <property type="component" value="Unassembled WGS sequence"/>
</dbReference>
<dbReference type="AlphaFoldDB" id="A0AB73T6U7"/>
<organism evidence="1 2">
    <name type="scientific">Murimonas intestini</name>
    <dbReference type="NCBI Taxonomy" id="1337051"/>
    <lineage>
        <taxon>Bacteria</taxon>
        <taxon>Bacillati</taxon>
        <taxon>Bacillota</taxon>
        <taxon>Clostridia</taxon>
        <taxon>Lachnospirales</taxon>
        <taxon>Lachnospiraceae</taxon>
        <taxon>Murimonas</taxon>
    </lineage>
</organism>
<dbReference type="RefSeq" id="WP_109625691.1">
    <property type="nucleotide sequence ID" value="NZ_JANKBI010000002.1"/>
</dbReference>
<dbReference type="InterPro" id="IPR043740">
    <property type="entry name" value="DUF5685"/>
</dbReference>
<comment type="caution">
    <text evidence="1">The sequence shown here is derived from an EMBL/GenBank/DDBJ whole genome shotgun (WGS) entry which is preliminary data.</text>
</comment>
<dbReference type="EMBL" id="QGGY01000003">
    <property type="protein sequence ID" value="PWJ77315.1"/>
    <property type="molecule type" value="Genomic_DNA"/>
</dbReference>
<proteinExistence type="predicted"/>
<protein>
    <submittedName>
        <fullName evidence="1">Uncharacterized protein</fullName>
    </submittedName>
</protein>
<reference evidence="1 2" key="1">
    <citation type="submission" date="2018-05" db="EMBL/GenBank/DDBJ databases">
        <authorList>
            <person name="Goeker M."/>
            <person name="Huntemann M."/>
            <person name="Clum A."/>
            <person name="Pillay M."/>
            <person name="Palaniappan K."/>
            <person name="Varghese N."/>
            <person name="Mikhailova N."/>
            <person name="Stamatis D."/>
            <person name="Reddy T."/>
            <person name="Daum C."/>
            <person name="Shapiro N."/>
            <person name="Ivanova N."/>
            <person name="Kyrpides N."/>
            <person name="Woyke T."/>
        </authorList>
    </citation>
    <scope>NUCLEOTIDE SEQUENCE [LARGE SCALE GENOMIC DNA]</scope>
    <source>
        <strain evidence="1 2">DSM 26524</strain>
    </source>
</reference>
<sequence>MFGYLTIYKPELKFKEFYKYKAYYCGLCRTLKEEYGFSGQMTLTYDMTFVIILLTSLYECGTTQSLHHCKVHPVKKIPMLQNEMTDYCAAMNMVLSYYHLLDDWKDEKSIPGLAGMKLLNKNVGKIIHTYKKKCGIIQDCLRRLSECEKQGVTDIDKVSGCFGDLMGELLVYKEDTWEPVLRRMGFFLGKFIYLLDAYDDLEKDIKKKNYNPLKPLYGEKDYEEHCRELLLMMMAECSSEFEKLPCIQDEEILRNILYAGVWTKYNKIQKELNEGKEQNNGQQPI</sequence>
<dbReference type="Pfam" id="PF18937">
    <property type="entry name" value="DUF5685"/>
    <property type="match status" value="1"/>
</dbReference>
<name>A0AB73T6U7_9FIRM</name>
<evidence type="ECO:0000313" key="2">
    <source>
        <dbReference type="Proteomes" id="UP000245412"/>
    </source>
</evidence>
<gene>
    <name evidence="1" type="ORF">C7383_103159</name>
</gene>